<comment type="subcellular location">
    <subcellularLocation>
        <location evidence="1 8">Cell outer membrane</location>
        <topology evidence="1 8">Multi-pass membrane protein</topology>
    </subcellularLocation>
</comment>
<dbReference type="InterPro" id="IPR018030">
    <property type="entry name" value="Fimbrial_membr_usher_CS"/>
</dbReference>
<dbReference type="InterPro" id="IPR000015">
    <property type="entry name" value="Fimb_usher"/>
</dbReference>
<dbReference type="Pfam" id="PF00577">
    <property type="entry name" value="Usher"/>
    <property type="match status" value="1"/>
</dbReference>
<evidence type="ECO:0000256" key="7">
    <source>
        <dbReference type="ARBA" id="ARBA00023237"/>
    </source>
</evidence>
<keyword evidence="6 8" id="KW-0472">Membrane</keyword>
<sequence>MKAATNGAPSTRICNVTLLLCVANSHWVTVPLPAKCLTACRFRGGQLASDEEMLPDSMKGYSPVVRGIAKSNAQVTVRQNGYVIYQSYVSPGAFEINDLYSTSGSGDLAVTVTEADGSEQNFIVPFASVPVLQREGALKYSLTGRHYRSSDNSVG</sequence>
<name>A0A4U9UUX2_SERFO</name>
<evidence type="ECO:0000256" key="6">
    <source>
        <dbReference type="ARBA" id="ARBA00023136"/>
    </source>
</evidence>
<evidence type="ECO:0000256" key="2">
    <source>
        <dbReference type="ARBA" id="ARBA00008064"/>
    </source>
</evidence>
<proteinExistence type="inferred from homology"/>
<keyword evidence="3 8" id="KW-0813">Transport</keyword>
<dbReference type="EMBL" id="CABEEZ010000090">
    <property type="protein sequence ID" value="VTR36857.1"/>
    <property type="molecule type" value="Genomic_DNA"/>
</dbReference>
<dbReference type="GO" id="GO:0015473">
    <property type="term" value="F:fimbrial usher porin activity"/>
    <property type="evidence" value="ECO:0007669"/>
    <property type="project" value="InterPro"/>
</dbReference>
<comment type="similarity">
    <text evidence="2 8">Belongs to the fimbrial export usher family.</text>
</comment>
<evidence type="ECO:0000256" key="5">
    <source>
        <dbReference type="ARBA" id="ARBA00022729"/>
    </source>
</evidence>
<keyword evidence="7 8" id="KW-0998">Cell outer membrane</keyword>
<evidence type="ECO:0000256" key="3">
    <source>
        <dbReference type="ARBA" id="ARBA00022448"/>
    </source>
</evidence>
<dbReference type="Gene3D" id="2.60.40.3110">
    <property type="match status" value="1"/>
</dbReference>
<accession>A0A4U9UUX2</accession>
<organism evidence="9">
    <name type="scientific">Serratia fonticola</name>
    <dbReference type="NCBI Taxonomy" id="47917"/>
    <lineage>
        <taxon>Bacteria</taxon>
        <taxon>Pseudomonadati</taxon>
        <taxon>Pseudomonadota</taxon>
        <taxon>Gammaproteobacteria</taxon>
        <taxon>Enterobacterales</taxon>
        <taxon>Yersiniaceae</taxon>
        <taxon>Serratia</taxon>
    </lineage>
</organism>
<dbReference type="PANTHER" id="PTHR30451:SF21">
    <property type="entry name" value="FIMBRIAL USHER DOMAIN-CONTAINING PROTEIN YDET-RELATED"/>
    <property type="match status" value="1"/>
</dbReference>
<dbReference type="AlphaFoldDB" id="A0A4U9UUX2"/>
<dbReference type="GO" id="GO:0009279">
    <property type="term" value="C:cell outer membrane"/>
    <property type="evidence" value="ECO:0007669"/>
    <property type="project" value="UniProtKB-SubCell"/>
</dbReference>
<dbReference type="PANTHER" id="PTHR30451">
    <property type="entry name" value="OUTER MEMBRANE USHER PROTEIN"/>
    <property type="match status" value="1"/>
</dbReference>
<keyword evidence="8" id="KW-1029">Fimbrium biogenesis</keyword>
<gene>
    <name evidence="9" type="primary">fimD_13</name>
    <name evidence="9" type="ORF">NCTC12965_03987</name>
</gene>
<evidence type="ECO:0000313" key="9">
    <source>
        <dbReference type="EMBL" id="VTR36857.1"/>
    </source>
</evidence>
<keyword evidence="5" id="KW-0732">Signal</keyword>
<reference evidence="9" key="1">
    <citation type="submission" date="2019-05" db="EMBL/GenBank/DDBJ databases">
        <authorList>
            <consortium name="Pathogen Informatics"/>
        </authorList>
    </citation>
    <scope>NUCLEOTIDE SEQUENCE [LARGE SCALE GENOMIC DNA]</scope>
    <source>
        <strain evidence="9">NCTC12965</strain>
    </source>
</reference>
<evidence type="ECO:0000256" key="4">
    <source>
        <dbReference type="ARBA" id="ARBA00022692"/>
    </source>
</evidence>
<evidence type="ECO:0000256" key="1">
    <source>
        <dbReference type="ARBA" id="ARBA00004571"/>
    </source>
</evidence>
<dbReference type="FunFam" id="2.60.40.3110:FF:000001">
    <property type="entry name" value="Putative fimbrial outer membrane usher"/>
    <property type="match status" value="1"/>
</dbReference>
<evidence type="ECO:0000256" key="8">
    <source>
        <dbReference type="RuleBase" id="RU003884"/>
    </source>
</evidence>
<dbReference type="PROSITE" id="PS01151">
    <property type="entry name" value="FIMBRIAL_USHER"/>
    <property type="match status" value="1"/>
</dbReference>
<keyword evidence="4 8" id="KW-0812">Transmembrane</keyword>
<protein>
    <submittedName>
        <fullName evidence="9">Outer membrane usher protein fimD</fullName>
    </submittedName>
</protein>
<dbReference type="GO" id="GO:0009297">
    <property type="term" value="P:pilus assembly"/>
    <property type="evidence" value="ECO:0007669"/>
    <property type="project" value="InterPro"/>
</dbReference>